<accession>A0A1I0PEA1</accession>
<sequence>MGAQSEDSHSPFDGCSPIPERWEPVTASTTTRSDREPESPIDGNEQDRAGPSGADRTRGPRCSGEHVDLVARVAQRCEEGVDVVGTAHLEFDLDLGVAHLDLA</sequence>
<evidence type="ECO:0000313" key="2">
    <source>
        <dbReference type="EMBL" id="SEW12751.1"/>
    </source>
</evidence>
<gene>
    <name evidence="2" type="ORF">SAMN05216285_2481</name>
</gene>
<organism evidence="2 3">
    <name type="scientific">Natrinema salifodinae</name>
    <dbReference type="NCBI Taxonomy" id="1202768"/>
    <lineage>
        <taxon>Archaea</taxon>
        <taxon>Methanobacteriati</taxon>
        <taxon>Methanobacteriota</taxon>
        <taxon>Stenosarchaea group</taxon>
        <taxon>Halobacteria</taxon>
        <taxon>Halobacteriales</taxon>
        <taxon>Natrialbaceae</taxon>
        <taxon>Natrinema</taxon>
    </lineage>
</organism>
<dbReference type="STRING" id="1202768.SAMN05216285_2481"/>
<dbReference type="AlphaFoldDB" id="A0A1I0PEA1"/>
<reference evidence="3" key="1">
    <citation type="submission" date="2016-10" db="EMBL/GenBank/DDBJ databases">
        <authorList>
            <person name="Varghese N."/>
        </authorList>
    </citation>
    <scope>NUCLEOTIDE SEQUENCE [LARGE SCALE GENOMIC DNA]</scope>
    <source>
        <strain evidence="3">CGMCC 1.12284</strain>
    </source>
</reference>
<proteinExistence type="predicted"/>
<feature type="compositionally biased region" description="Basic and acidic residues" evidence="1">
    <location>
        <begin position="1"/>
        <end position="10"/>
    </location>
</feature>
<protein>
    <submittedName>
        <fullName evidence="2">Uncharacterized protein</fullName>
    </submittedName>
</protein>
<dbReference type="EMBL" id="FOIS01000003">
    <property type="protein sequence ID" value="SEW12751.1"/>
    <property type="molecule type" value="Genomic_DNA"/>
</dbReference>
<evidence type="ECO:0000313" key="3">
    <source>
        <dbReference type="Proteomes" id="UP000183275"/>
    </source>
</evidence>
<keyword evidence="3" id="KW-1185">Reference proteome</keyword>
<dbReference type="Proteomes" id="UP000183275">
    <property type="component" value="Unassembled WGS sequence"/>
</dbReference>
<evidence type="ECO:0000256" key="1">
    <source>
        <dbReference type="SAM" id="MobiDB-lite"/>
    </source>
</evidence>
<name>A0A1I0PEA1_9EURY</name>
<feature type="region of interest" description="Disordered" evidence="1">
    <location>
        <begin position="1"/>
        <end position="63"/>
    </location>
</feature>